<organism evidence="8 9">
    <name type="scientific">Orchesella dallaii</name>
    <dbReference type="NCBI Taxonomy" id="48710"/>
    <lineage>
        <taxon>Eukaryota</taxon>
        <taxon>Metazoa</taxon>
        <taxon>Ecdysozoa</taxon>
        <taxon>Arthropoda</taxon>
        <taxon>Hexapoda</taxon>
        <taxon>Collembola</taxon>
        <taxon>Entomobryomorpha</taxon>
        <taxon>Entomobryoidea</taxon>
        <taxon>Orchesellidae</taxon>
        <taxon>Orchesellinae</taxon>
        <taxon>Orchesella</taxon>
    </lineage>
</organism>
<evidence type="ECO:0000259" key="6">
    <source>
        <dbReference type="Pfam" id="PF04108"/>
    </source>
</evidence>
<feature type="domain" description="Autophagy protein ATG17-like" evidence="6">
    <location>
        <begin position="34"/>
        <end position="378"/>
    </location>
</feature>
<dbReference type="PANTHER" id="PTHR13222:SF1">
    <property type="entry name" value="RB1-INDUCIBLE COILED-COIL PROTEIN 1"/>
    <property type="match status" value="1"/>
</dbReference>
<evidence type="ECO:0000256" key="1">
    <source>
        <dbReference type="ARBA" id="ARBA00022448"/>
    </source>
</evidence>
<keyword evidence="9" id="KW-1185">Reference proteome</keyword>
<keyword evidence="1" id="KW-0813">Transport</keyword>
<evidence type="ECO:0000256" key="5">
    <source>
        <dbReference type="SAM" id="Coils"/>
    </source>
</evidence>
<dbReference type="Pfam" id="PF04108">
    <property type="entry name" value="ATG17_like"/>
    <property type="match status" value="1"/>
</dbReference>
<keyword evidence="3" id="KW-0072">Autophagy</keyword>
<accession>A0ABP1PNX1</accession>
<evidence type="ECO:0000259" key="7">
    <source>
        <dbReference type="Pfam" id="PF10377"/>
    </source>
</evidence>
<proteinExistence type="predicted"/>
<evidence type="ECO:0000313" key="8">
    <source>
        <dbReference type="EMBL" id="CAL8070068.1"/>
    </source>
</evidence>
<name>A0ABP1PNX1_9HEXA</name>
<dbReference type="EMBL" id="CAXLJM020000004">
    <property type="protein sequence ID" value="CAL8070068.1"/>
    <property type="molecule type" value="Genomic_DNA"/>
</dbReference>
<reference evidence="8 9" key="1">
    <citation type="submission" date="2024-08" db="EMBL/GenBank/DDBJ databases">
        <authorList>
            <person name="Cucini C."/>
            <person name="Frati F."/>
        </authorList>
    </citation>
    <scope>NUCLEOTIDE SEQUENCE [LARGE SCALE GENOMIC DNA]</scope>
</reference>
<dbReference type="PANTHER" id="PTHR13222">
    <property type="entry name" value="RB1-INDUCIBLE COILED-COIL"/>
    <property type="match status" value="1"/>
</dbReference>
<evidence type="ECO:0000256" key="2">
    <source>
        <dbReference type="ARBA" id="ARBA00022927"/>
    </source>
</evidence>
<dbReference type="Pfam" id="PF10377">
    <property type="entry name" value="ATG11"/>
    <property type="match status" value="1"/>
</dbReference>
<dbReference type="Gene3D" id="1.10.287.1490">
    <property type="match status" value="1"/>
</dbReference>
<gene>
    <name evidence="8" type="ORF">ODALV1_LOCUS1058</name>
</gene>
<feature type="coiled-coil region" evidence="5">
    <location>
        <begin position="472"/>
        <end position="524"/>
    </location>
</feature>
<feature type="coiled-coil region" evidence="5">
    <location>
        <begin position="194"/>
        <end position="224"/>
    </location>
</feature>
<dbReference type="Proteomes" id="UP001642540">
    <property type="component" value="Unassembled WGS sequence"/>
</dbReference>
<evidence type="ECO:0000256" key="4">
    <source>
        <dbReference type="ARBA" id="ARBA00023054"/>
    </source>
</evidence>
<dbReference type="InterPro" id="IPR045326">
    <property type="entry name" value="ATG17-like_dom"/>
</dbReference>
<feature type="domain" description="Autophagy-related protein 11 C-terminal" evidence="7">
    <location>
        <begin position="653"/>
        <end position="747"/>
    </location>
</feature>
<evidence type="ECO:0000313" key="9">
    <source>
        <dbReference type="Proteomes" id="UP001642540"/>
    </source>
</evidence>
<keyword evidence="4 5" id="KW-0175">Coiled coil</keyword>
<sequence length="760" mass="87579">MHIQYLVDLETIQKQIDGTNTLPPTYMSVVTRAQLAQHVYEMGKEITRKCEVLIHHQHLQHQGWAAVVANLDDIVNVFNTKLNSFVNSYERFTSECTSEFVDSYVNGIDSTLKTLDTIKVPNGNVQKSIVSWLSEHYGSHDSVSQTPLHSHLQGLASSTRKTYDRLTQNNFLQSLQQETTSVIEKASSQNMKEIKGLEERLYGLDQLLQEANKLVLDQHELTQAFHQNASRASDLGDSSIFPDLSASHQHQLQVMYKNHTQLEDIRRRCSKAKEELTVNLNTRLKWIAFVQKNLSDQSGKICLYNESLKRMRVNVNVLQQIQSCERVFKIYSNEVNRRARTSRKLRNLTLRITEFNDLAERENEKRKQFINEHAGHFLSQLFDNIIEDNRVNKLPVPNLVEYHEYGESSEISETEEEEEPGQCANLRARIRELESSLSTATTHAREYETIANERQSAIDRQTSDYLKLTTEVEEMRSSLSIRETQLERLTKQVNDLKSLLDEFREKEEEQIEARNTEIAQHNANMDELKVSCEERVVELTRMFEFETAQKIKAVKDEQKNEFDALIKRFKLMNKSNAVGGSTEISSPKCKLDVESKREVFSDEEDAAADNSIIEDTRRGSLEHAVDAVAEISHDHKLLDATFTVHDYVISTATRLHKLSRISISTCRVGGDANLFYWNSRFNAFTVYLNNKSLNNVHFLNTSNEDTKTLSESQMFIANVTDKEFCVARRPQNRYNVAQGFHFYRVKCKVIEVIEDTHSST</sequence>
<keyword evidence="2" id="KW-0653">Protein transport</keyword>
<evidence type="ECO:0008006" key="10">
    <source>
        <dbReference type="Google" id="ProtNLM"/>
    </source>
</evidence>
<dbReference type="InterPro" id="IPR019460">
    <property type="entry name" value="Atg11_C"/>
</dbReference>
<evidence type="ECO:0000256" key="3">
    <source>
        <dbReference type="ARBA" id="ARBA00023006"/>
    </source>
</evidence>
<dbReference type="InterPro" id="IPR040040">
    <property type="entry name" value="ATG11"/>
</dbReference>
<comment type="caution">
    <text evidence="8">The sequence shown here is derived from an EMBL/GenBank/DDBJ whole genome shotgun (WGS) entry which is preliminary data.</text>
</comment>
<protein>
    <recommendedName>
        <fullName evidence="10">RB1-inducible coiled-coil protein 1</fullName>
    </recommendedName>
</protein>